<dbReference type="PRINTS" id="PR00932">
    <property type="entry name" value="AMINO1PTASE"/>
</dbReference>
<comment type="similarity">
    <text evidence="3 11">Belongs to the peptidase M18 family.</text>
</comment>
<gene>
    <name evidence="12" type="ORF">NSCI0253_LOCUS3540</name>
</gene>
<evidence type="ECO:0000256" key="4">
    <source>
        <dbReference type="ARBA" id="ARBA00011965"/>
    </source>
</evidence>
<dbReference type="FunFam" id="2.30.250.10:FF:000001">
    <property type="entry name" value="Aspartyl aminopeptidase 1"/>
    <property type="match status" value="1"/>
</dbReference>
<proteinExistence type="inferred from homology"/>
<comment type="catalytic activity">
    <reaction evidence="1">
        <text>Release of an N-terminal aspartate or glutamate from a peptide, with a preference for aspartate.</text>
        <dbReference type="EC" id="3.4.11.21"/>
    </reaction>
</comment>
<sequence length="471" mass="50729">MARAAVEVAKQFIEFCNETGSPYHSVAASVKLLRASGFQEIQDGNAWTLAKGGKYFVTKDGSDVMAFVVGGNFNAAEQSGFSIVGAHTDSPCLRLRPNSRVSGSGMLQVGMQTYGGGLWHTWFDRPLGLAGKVVVREGGEESKKLVEKLVRINRPIMMIPNLAVHLQTADERKAFNINPETHLQPVICSQLFDEEASGGRSDASKSAASARHHEVVLEAVAMELGCQPADIVDADLCLMDAQPANLVGVYEEFISSPRIDNLMSTWAAIQGLCDHATSEQAKTAQDIAVAVSFDHEECGSQSAVGADGDTFPTWLERILGGLQVPQDDRPAVFSKSFLVSADCAHGVHPNYAGKHQSEHRPEFHKGIVIKTNANQRYATTAITAALLREVCKRAGVLVQDFVVRNDSPCGSTIGPIISSKTGVRTIDIGIPQWAMHSCRESCASSDAGHLLGLCKAFFATFREIDTESVKV</sequence>
<evidence type="ECO:0000256" key="1">
    <source>
        <dbReference type="ARBA" id="ARBA00001335"/>
    </source>
</evidence>
<dbReference type="GO" id="GO:0005737">
    <property type="term" value="C:cytoplasm"/>
    <property type="evidence" value="ECO:0007669"/>
    <property type="project" value="UniProtKB-ARBA"/>
</dbReference>
<protein>
    <recommendedName>
        <fullName evidence="4">aspartyl aminopeptidase</fullName>
        <ecNumber evidence="4">3.4.11.21</ecNumber>
    </recommendedName>
</protein>
<keyword evidence="9 11" id="KW-0862">Zinc</keyword>
<organism evidence="12">
    <name type="scientific">Noctiluca scintillans</name>
    <name type="common">Sea sparkle</name>
    <name type="synonym">Red tide dinoflagellate</name>
    <dbReference type="NCBI Taxonomy" id="2966"/>
    <lineage>
        <taxon>Eukaryota</taxon>
        <taxon>Sar</taxon>
        <taxon>Alveolata</taxon>
        <taxon>Dinophyceae</taxon>
        <taxon>Noctilucales</taxon>
        <taxon>Noctilucaceae</taxon>
        <taxon>Noctiluca</taxon>
    </lineage>
</organism>
<dbReference type="InterPro" id="IPR001948">
    <property type="entry name" value="Peptidase_M18"/>
</dbReference>
<dbReference type="PANTHER" id="PTHR28570:SF3">
    <property type="entry name" value="ASPARTYL AMINOPEPTIDASE"/>
    <property type="match status" value="1"/>
</dbReference>
<dbReference type="EC" id="3.4.11.21" evidence="4"/>
<evidence type="ECO:0000256" key="11">
    <source>
        <dbReference type="RuleBase" id="RU004386"/>
    </source>
</evidence>
<dbReference type="InterPro" id="IPR023358">
    <property type="entry name" value="Peptidase_M18_dom2"/>
</dbReference>
<evidence type="ECO:0000256" key="10">
    <source>
        <dbReference type="ARBA" id="ARBA00023049"/>
    </source>
</evidence>
<dbReference type="SUPFAM" id="SSF101821">
    <property type="entry name" value="Aminopeptidase/glucanase lid domain"/>
    <property type="match status" value="1"/>
</dbReference>
<name>A0A7S0ZQH8_NOCSC</name>
<keyword evidence="8 11" id="KW-0378">Hydrolase</keyword>
<evidence type="ECO:0000256" key="3">
    <source>
        <dbReference type="ARBA" id="ARBA00008290"/>
    </source>
</evidence>
<evidence type="ECO:0000256" key="9">
    <source>
        <dbReference type="ARBA" id="ARBA00022833"/>
    </source>
</evidence>
<dbReference type="SUPFAM" id="SSF53187">
    <property type="entry name" value="Zn-dependent exopeptidases"/>
    <property type="match status" value="1"/>
</dbReference>
<keyword evidence="10 11" id="KW-0482">Metalloprotease</keyword>
<keyword evidence="5 11" id="KW-0031">Aminopeptidase</keyword>
<dbReference type="AlphaFoldDB" id="A0A7S0ZQH8"/>
<dbReference type="EMBL" id="HBFQ01005038">
    <property type="protein sequence ID" value="CAD8829194.1"/>
    <property type="molecule type" value="Transcribed_RNA"/>
</dbReference>
<keyword evidence="6 11" id="KW-0645">Protease</keyword>
<accession>A0A7S0ZQH8</accession>
<evidence type="ECO:0000256" key="6">
    <source>
        <dbReference type="ARBA" id="ARBA00022670"/>
    </source>
</evidence>
<keyword evidence="7 11" id="KW-0479">Metal-binding</keyword>
<evidence type="ECO:0000256" key="8">
    <source>
        <dbReference type="ARBA" id="ARBA00022801"/>
    </source>
</evidence>
<dbReference type="NCBIfam" id="NF002759">
    <property type="entry name" value="PRK02813.1"/>
    <property type="match status" value="1"/>
</dbReference>
<comment type="cofactor">
    <cofactor evidence="2">
        <name>Zn(2+)</name>
        <dbReference type="ChEBI" id="CHEBI:29105"/>
    </cofactor>
</comment>
<dbReference type="CDD" id="cd05658">
    <property type="entry name" value="M18_DAP"/>
    <property type="match status" value="1"/>
</dbReference>
<dbReference type="GO" id="GO:0008237">
    <property type="term" value="F:metallopeptidase activity"/>
    <property type="evidence" value="ECO:0007669"/>
    <property type="project" value="UniProtKB-KW"/>
</dbReference>
<evidence type="ECO:0000256" key="7">
    <source>
        <dbReference type="ARBA" id="ARBA00022723"/>
    </source>
</evidence>
<dbReference type="Gene3D" id="2.30.250.10">
    <property type="entry name" value="Aminopeptidase i, Domain 2"/>
    <property type="match status" value="1"/>
</dbReference>
<dbReference type="GO" id="GO:0004177">
    <property type="term" value="F:aminopeptidase activity"/>
    <property type="evidence" value="ECO:0007669"/>
    <property type="project" value="UniProtKB-KW"/>
</dbReference>
<dbReference type="Pfam" id="PF02127">
    <property type="entry name" value="Peptidase_M18"/>
    <property type="match status" value="1"/>
</dbReference>
<evidence type="ECO:0000256" key="2">
    <source>
        <dbReference type="ARBA" id="ARBA00001947"/>
    </source>
</evidence>
<evidence type="ECO:0000313" key="12">
    <source>
        <dbReference type="EMBL" id="CAD8829194.1"/>
    </source>
</evidence>
<dbReference type="GO" id="GO:0008270">
    <property type="term" value="F:zinc ion binding"/>
    <property type="evidence" value="ECO:0007669"/>
    <property type="project" value="InterPro"/>
</dbReference>
<reference evidence="12" key="1">
    <citation type="submission" date="2021-01" db="EMBL/GenBank/DDBJ databases">
        <authorList>
            <person name="Corre E."/>
            <person name="Pelletier E."/>
            <person name="Niang G."/>
            <person name="Scheremetjew M."/>
            <person name="Finn R."/>
            <person name="Kale V."/>
            <person name="Holt S."/>
            <person name="Cochrane G."/>
            <person name="Meng A."/>
            <person name="Brown T."/>
            <person name="Cohen L."/>
        </authorList>
    </citation>
    <scope>NUCLEOTIDE SEQUENCE</scope>
</reference>
<dbReference type="Gene3D" id="3.40.630.10">
    <property type="entry name" value="Zn peptidases"/>
    <property type="match status" value="1"/>
</dbReference>
<dbReference type="GO" id="GO:0006508">
    <property type="term" value="P:proteolysis"/>
    <property type="evidence" value="ECO:0007669"/>
    <property type="project" value="UniProtKB-KW"/>
</dbReference>
<dbReference type="PANTHER" id="PTHR28570">
    <property type="entry name" value="ASPARTYL AMINOPEPTIDASE"/>
    <property type="match status" value="1"/>
</dbReference>
<evidence type="ECO:0000256" key="5">
    <source>
        <dbReference type="ARBA" id="ARBA00022438"/>
    </source>
</evidence>